<organism evidence="2">
    <name type="scientific">Eiseniibacteriota bacterium</name>
    <dbReference type="NCBI Taxonomy" id="2212470"/>
    <lineage>
        <taxon>Bacteria</taxon>
        <taxon>Candidatus Eiseniibacteriota</taxon>
    </lineage>
</organism>
<feature type="compositionally biased region" description="Basic residues" evidence="1">
    <location>
        <begin position="1"/>
        <end position="39"/>
    </location>
</feature>
<feature type="region of interest" description="Disordered" evidence="1">
    <location>
        <begin position="160"/>
        <end position="187"/>
    </location>
</feature>
<feature type="region of interest" description="Disordered" evidence="1">
    <location>
        <begin position="1"/>
        <end position="59"/>
    </location>
</feature>
<dbReference type="AlphaFoldDB" id="A0A832I0W7"/>
<protein>
    <submittedName>
        <fullName evidence="2">Uncharacterized protein</fullName>
    </submittedName>
</protein>
<gene>
    <name evidence="2" type="ORF">ENR23_02995</name>
</gene>
<name>A0A832I0W7_UNCEI</name>
<feature type="compositionally biased region" description="Low complexity" evidence="1">
    <location>
        <begin position="40"/>
        <end position="59"/>
    </location>
</feature>
<dbReference type="EMBL" id="DSQF01000004">
    <property type="protein sequence ID" value="HGZ42388.1"/>
    <property type="molecule type" value="Genomic_DNA"/>
</dbReference>
<reference evidence="2" key="1">
    <citation type="journal article" date="2020" name="mSystems">
        <title>Genome- and Community-Level Interaction Insights into Carbon Utilization and Element Cycling Functions of Hydrothermarchaeota in Hydrothermal Sediment.</title>
        <authorList>
            <person name="Zhou Z."/>
            <person name="Liu Y."/>
            <person name="Xu W."/>
            <person name="Pan J."/>
            <person name="Luo Z.H."/>
            <person name="Li M."/>
        </authorList>
    </citation>
    <scope>NUCLEOTIDE SEQUENCE [LARGE SCALE GENOMIC DNA]</scope>
    <source>
        <strain evidence="2">SpSt-381</strain>
    </source>
</reference>
<evidence type="ECO:0000313" key="2">
    <source>
        <dbReference type="EMBL" id="HGZ42388.1"/>
    </source>
</evidence>
<sequence length="187" mass="20477">MRRPARKKSARRGSAARKQKPAKKAPARRARKVAKRAAVRARASGGRAPARPRTPSAATSPLDRFKRLLAAKFLIAPASLRLIPSRMHCVVLYASGHPDRNPTLSKGKRDRVMWHNLGQIERTLRFTIWPFEGEARPIVVPANGWSESFAISAAAENRGYEYSITPPPDDEDSDGGPPGGPEVIGDD</sequence>
<proteinExistence type="predicted"/>
<comment type="caution">
    <text evidence="2">The sequence shown here is derived from an EMBL/GenBank/DDBJ whole genome shotgun (WGS) entry which is preliminary data.</text>
</comment>
<evidence type="ECO:0000256" key="1">
    <source>
        <dbReference type="SAM" id="MobiDB-lite"/>
    </source>
</evidence>
<accession>A0A832I0W7</accession>